<dbReference type="PROSITE" id="PS50994">
    <property type="entry name" value="INTEGRASE"/>
    <property type="match status" value="1"/>
</dbReference>
<feature type="region of interest" description="Disordered" evidence="1">
    <location>
        <begin position="256"/>
        <end position="277"/>
    </location>
</feature>
<dbReference type="KEGG" id="hdt:HYPDE_40263"/>
<dbReference type="InterPro" id="IPR036397">
    <property type="entry name" value="RNaseH_sf"/>
</dbReference>
<dbReference type="GO" id="GO:0003676">
    <property type="term" value="F:nucleic acid binding"/>
    <property type="evidence" value="ECO:0007669"/>
    <property type="project" value="InterPro"/>
</dbReference>
<dbReference type="InterPro" id="IPR048020">
    <property type="entry name" value="Transpos_IS3"/>
</dbReference>
<reference evidence="3 4" key="1">
    <citation type="journal article" date="2013" name="Genome Announc.">
        <title>Genome sequences for three denitrifying bacterial strains isolated from a uranium- and nitrate-contaminated subsurface environment.</title>
        <authorList>
            <person name="Venkatramanan R."/>
            <person name="Prakash O."/>
            <person name="Woyke T."/>
            <person name="Chain P."/>
            <person name="Goodwin L.A."/>
            <person name="Watson D."/>
            <person name="Brooks S."/>
            <person name="Kostka J.E."/>
            <person name="Green S.J."/>
        </authorList>
    </citation>
    <scope>NUCLEOTIDE SEQUENCE [LARGE SCALE GENOMIC DNA]</scope>
    <source>
        <strain evidence="3 4">1NES1</strain>
    </source>
</reference>
<name>N0BH03_9HYPH</name>
<dbReference type="Pfam" id="PF13276">
    <property type="entry name" value="HTH_21"/>
    <property type="match status" value="1"/>
</dbReference>
<dbReference type="InterPro" id="IPR050900">
    <property type="entry name" value="Transposase_IS3/IS150/IS904"/>
</dbReference>
<evidence type="ECO:0000259" key="2">
    <source>
        <dbReference type="PROSITE" id="PS50994"/>
    </source>
</evidence>
<dbReference type="AlphaFoldDB" id="N0BH03"/>
<organism evidence="3 4">
    <name type="scientific">Hyphomicrobium denitrificans 1NES1</name>
    <dbReference type="NCBI Taxonomy" id="670307"/>
    <lineage>
        <taxon>Bacteria</taxon>
        <taxon>Pseudomonadati</taxon>
        <taxon>Pseudomonadota</taxon>
        <taxon>Alphaproteobacteria</taxon>
        <taxon>Hyphomicrobiales</taxon>
        <taxon>Hyphomicrobiaceae</taxon>
        <taxon>Hyphomicrobium</taxon>
    </lineage>
</organism>
<dbReference type="GO" id="GO:0015074">
    <property type="term" value="P:DNA integration"/>
    <property type="evidence" value="ECO:0007669"/>
    <property type="project" value="InterPro"/>
</dbReference>
<dbReference type="NCBIfam" id="NF033516">
    <property type="entry name" value="transpos_IS3"/>
    <property type="match status" value="1"/>
</dbReference>
<dbReference type="InterPro" id="IPR001584">
    <property type="entry name" value="Integrase_cat-core"/>
</dbReference>
<dbReference type="Pfam" id="PF00665">
    <property type="entry name" value="rve"/>
    <property type="match status" value="1"/>
</dbReference>
<feature type="domain" description="Integrase catalytic" evidence="2">
    <location>
        <begin position="110"/>
        <end position="270"/>
    </location>
</feature>
<dbReference type="InterPro" id="IPR012337">
    <property type="entry name" value="RNaseH-like_sf"/>
</dbReference>
<protein>
    <submittedName>
        <fullName evidence="3">Integrase</fullName>
    </submittedName>
</protein>
<dbReference type="PANTHER" id="PTHR46889:SF4">
    <property type="entry name" value="TRANSPOSASE INSO FOR INSERTION SEQUENCE ELEMENT IS911B-RELATED"/>
    <property type="match status" value="1"/>
</dbReference>
<dbReference type="Gene3D" id="3.30.420.10">
    <property type="entry name" value="Ribonuclease H-like superfamily/Ribonuclease H"/>
    <property type="match status" value="1"/>
</dbReference>
<keyword evidence="4" id="KW-1185">Reference proteome</keyword>
<gene>
    <name evidence="3" type="ORF">HYPDE_40263</name>
</gene>
<evidence type="ECO:0000313" key="4">
    <source>
        <dbReference type="Proteomes" id="UP000005952"/>
    </source>
</evidence>
<dbReference type="HOGENOM" id="CLU_027402_4_1_5"/>
<dbReference type="eggNOG" id="COG2801">
    <property type="taxonomic scope" value="Bacteria"/>
</dbReference>
<sequence>MIDPQHPRLSIQRQCRLVSISRSAFYYRPAGETPLNLELMRRLDAQFLEAPWYGSRQMARCLRRQGYMVGRKRVRRLMAKMGLVPIYQAPRTTVPHPEHRTYKYLLRDLVIERPNQVWCADITYIPMRRGFLYLVAVMDWAARKVLSWRLSNTMEADFCIEALEEALARHGAPEIFNTDQGSQFTSPRFVEVVQAAGARVSMDGRGRWMDNVFIERLWRSLKYECVYLHAFETGSELRAGLARWIGYYNTERPHSALGGRTPDEAYDPAPGDTRLAA</sequence>
<accession>N0BH03</accession>
<dbReference type="InterPro" id="IPR025948">
    <property type="entry name" value="HTH-like_dom"/>
</dbReference>
<dbReference type="STRING" id="670307.HYPDE_40263"/>
<dbReference type="PANTHER" id="PTHR46889">
    <property type="entry name" value="TRANSPOSASE INSF FOR INSERTION SEQUENCE IS3B-RELATED"/>
    <property type="match status" value="1"/>
</dbReference>
<dbReference type="Pfam" id="PF13333">
    <property type="entry name" value="rve_2"/>
    <property type="match status" value="1"/>
</dbReference>
<evidence type="ECO:0000256" key="1">
    <source>
        <dbReference type="SAM" id="MobiDB-lite"/>
    </source>
</evidence>
<proteinExistence type="predicted"/>
<dbReference type="SUPFAM" id="SSF53098">
    <property type="entry name" value="Ribonuclease H-like"/>
    <property type="match status" value="1"/>
</dbReference>
<dbReference type="Proteomes" id="UP000005952">
    <property type="component" value="Chromosome"/>
</dbReference>
<dbReference type="EMBL" id="CP005587">
    <property type="protein sequence ID" value="AGK59721.1"/>
    <property type="molecule type" value="Genomic_DNA"/>
</dbReference>
<evidence type="ECO:0000313" key="3">
    <source>
        <dbReference type="EMBL" id="AGK59721.1"/>
    </source>
</evidence>